<dbReference type="SUPFAM" id="SSF53649">
    <property type="entry name" value="Alkaline phosphatase-like"/>
    <property type="match status" value="1"/>
</dbReference>
<organism evidence="4 6">
    <name type="scientific">Acutalibacter muris</name>
    <dbReference type="NCBI Taxonomy" id="1796620"/>
    <lineage>
        <taxon>Bacteria</taxon>
        <taxon>Bacillati</taxon>
        <taxon>Bacillota</taxon>
        <taxon>Clostridia</taxon>
        <taxon>Eubacteriales</taxon>
        <taxon>Acutalibacteraceae</taxon>
        <taxon>Acutalibacter</taxon>
    </lineage>
</organism>
<dbReference type="Gene3D" id="3.40.720.10">
    <property type="entry name" value="Alkaline Phosphatase, subunit A"/>
    <property type="match status" value="1"/>
</dbReference>
<reference evidence="5" key="2">
    <citation type="submission" date="2017-05" db="EMBL/GenBank/DDBJ databases">
        <title>Improved OligoMM genomes.</title>
        <authorList>
            <person name="Garzetti D."/>
        </authorList>
    </citation>
    <scope>NUCLEOTIDE SEQUENCE [LARGE SCALE GENOMIC DNA]</scope>
    <source>
        <strain evidence="5">KB18</strain>
    </source>
</reference>
<name>A0A1Z2XTF9_9FIRM</name>
<proteinExistence type="predicted"/>
<keyword evidence="5" id="KW-1185">Reference proteome</keyword>
<keyword evidence="1" id="KW-0413">Isomerase</keyword>
<feature type="domain" description="Metalloenzyme" evidence="2">
    <location>
        <begin position="62"/>
        <end position="189"/>
    </location>
</feature>
<accession>A0A1Z2XTF9</accession>
<evidence type="ECO:0000313" key="3">
    <source>
        <dbReference type="EMBL" id="ASB41738.1"/>
    </source>
</evidence>
<gene>
    <name evidence="3" type="ORF">ADH66_14355</name>
    <name evidence="4" type="ORF">I5Q82_04725</name>
</gene>
<evidence type="ECO:0000259" key="2">
    <source>
        <dbReference type="Pfam" id="PF01676"/>
    </source>
</evidence>
<evidence type="ECO:0000313" key="5">
    <source>
        <dbReference type="Proteomes" id="UP000196710"/>
    </source>
</evidence>
<dbReference type="Proteomes" id="UP000196710">
    <property type="component" value="Chromosome"/>
</dbReference>
<dbReference type="Proteomes" id="UP000596035">
    <property type="component" value="Chromosome"/>
</dbReference>
<dbReference type="AlphaFoldDB" id="A0A1Z2XTF9"/>
<dbReference type="InterPro" id="IPR017850">
    <property type="entry name" value="Alkaline_phosphatase_core_sf"/>
</dbReference>
<dbReference type="Pfam" id="PF01676">
    <property type="entry name" value="Metalloenzyme"/>
    <property type="match status" value="1"/>
</dbReference>
<dbReference type="InterPro" id="IPR006124">
    <property type="entry name" value="Metalloenzyme"/>
</dbReference>
<dbReference type="EMBL" id="CP065321">
    <property type="protein sequence ID" value="QQR31004.1"/>
    <property type="molecule type" value="Genomic_DNA"/>
</dbReference>
<reference evidence="3" key="1">
    <citation type="journal article" date="2017" name="Genome Announc.">
        <title>High-Quality Whole-Genome Sequences of the Oligo-Mouse-Microbiota Bacterial Community.</title>
        <authorList>
            <person name="Garzetti D."/>
            <person name="Brugiroux S."/>
            <person name="Bunk B."/>
            <person name="Pukall R."/>
            <person name="McCoy K.D."/>
            <person name="Macpherson A.J."/>
            <person name="Stecher B."/>
        </authorList>
    </citation>
    <scope>NUCLEOTIDE SEQUENCE</scope>
    <source>
        <strain evidence="3">KB18</strain>
    </source>
</reference>
<dbReference type="GO" id="GO:0016853">
    <property type="term" value="F:isomerase activity"/>
    <property type="evidence" value="ECO:0007669"/>
    <property type="project" value="UniProtKB-KW"/>
</dbReference>
<protein>
    <submittedName>
        <fullName evidence="4">Alkaline phosphatase family protein</fullName>
    </submittedName>
</protein>
<evidence type="ECO:0000313" key="6">
    <source>
        <dbReference type="Proteomes" id="UP000596035"/>
    </source>
</evidence>
<dbReference type="RefSeq" id="WP_066539332.1">
    <property type="nucleotide sequence ID" value="NZ_CP021422.1"/>
</dbReference>
<evidence type="ECO:0000313" key="4">
    <source>
        <dbReference type="EMBL" id="QQR31004.1"/>
    </source>
</evidence>
<dbReference type="KEGG" id="amur:ADH66_14355"/>
<dbReference type="GO" id="GO:0046872">
    <property type="term" value="F:metal ion binding"/>
    <property type="evidence" value="ECO:0007669"/>
    <property type="project" value="InterPro"/>
</dbReference>
<evidence type="ECO:0000256" key="1">
    <source>
        <dbReference type="ARBA" id="ARBA00023235"/>
    </source>
</evidence>
<reference evidence="4 6" key="3">
    <citation type="submission" date="2020-11" db="EMBL/GenBank/DDBJ databases">
        <title>Closed and high quality bacterial genomes of the OMM12 community.</title>
        <authorList>
            <person name="Marbouty M."/>
            <person name="Lamy-Besnier Q."/>
            <person name="Debarbieux L."/>
            <person name="Koszul R."/>
        </authorList>
    </citation>
    <scope>NUCLEOTIDE SEQUENCE [LARGE SCALE GENOMIC DNA]</scope>
    <source>
        <strain evidence="4 6">KB18</strain>
    </source>
</reference>
<sequence>MEPQRHGITTNTYVPQVRPVKGLCEVLSAAGRRCAFFYNWEQLRDLSRPDSLAFSYFCQGADFGYEESNNMVAKAAAEFLKEPPMEFAFVYLGNVDAVGHKYGWMSAEYMDAVEKSWKNIADLTAALPEYTTIVTADHGGHERSHGCDTPEDMTIPLLIQGEGFAPGTQLGSASILDIAPTITKLLGVPADREWEGKSLIDS</sequence>
<dbReference type="EMBL" id="CP021422">
    <property type="protein sequence ID" value="ASB41738.1"/>
    <property type="molecule type" value="Genomic_DNA"/>
</dbReference>